<accession>A0A0G1RF63</accession>
<keyword evidence="1" id="KW-0472">Membrane</keyword>
<dbReference type="EMBL" id="LCNM01000014">
    <property type="protein sequence ID" value="KKU55969.1"/>
    <property type="molecule type" value="Genomic_DNA"/>
</dbReference>
<feature type="transmembrane region" description="Helical" evidence="1">
    <location>
        <begin position="90"/>
        <end position="111"/>
    </location>
</feature>
<feature type="transmembrane region" description="Helical" evidence="1">
    <location>
        <begin position="181"/>
        <end position="199"/>
    </location>
</feature>
<keyword evidence="1" id="KW-0812">Transmembrane</keyword>
<feature type="transmembrane region" description="Helical" evidence="1">
    <location>
        <begin position="38"/>
        <end position="60"/>
    </location>
</feature>
<feature type="transmembrane region" description="Helical" evidence="1">
    <location>
        <begin position="149"/>
        <end position="169"/>
    </location>
</feature>
<organism evidence="2 3">
    <name type="scientific">Candidatus Amesbacteria bacterium GW2011_GWA2_47_11</name>
    <dbReference type="NCBI Taxonomy" id="1618357"/>
    <lineage>
        <taxon>Bacteria</taxon>
        <taxon>Candidatus Amesiibacteriota</taxon>
    </lineage>
</organism>
<comment type="caution">
    <text evidence="2">The sequence shown here is derived from an EMBL/GenBank/DDBJ whole genome shotgun (WGS) entry which is preliminary data.</text>
</comment>
<dbReference type="Proteomes" id="UP000034607">
    <property type="component" value="Unassembled WGS sequence"/>
</dbReference>
<keyword evidence="1" id="KW-1133">Transmembrane helix</keyword>
<protein>
    <submittedName>
        <fullName evidence="2">Uncharacterized protein</fullName>
    </submittedName>
</protein>
<dbReference type="AlphaFoldDB" id="A0A0G1RF63"/>
<gene>
    <name evidence="2" type="ORF">UX78_C0014G0022</name>
</gene>
<evidence type="ECO:0000313" key="2">
    <source>
        <dbReference type="EMBL" id="KKU55969.1"/>
    </source>
</evidence>
<sequence>MDWGLPAVLRIVGVSGVVVWSGFSIWRQTRFEFDQEKVLSLIVSLGWWFAAGSIAGRYLISRDFGWWVWGGIILSGWILRRWCRINQWDFWEWFDLVAGVYLGAGVLASLILGLGNWYYALVFASGWVIAGWTARNYRKIRWYKSGKPGMVGLVSLMWSAAGIIVVALLKPGNIYWVGLSPEQWISAWILVAAGVTIYLRSGRQAEGNINVWQKLKKAKWRG</sequence>
<feature type="transmembrane region" description="Helical" evidence="1">
    <location>
        <begin position="117"/>
        <end position="137"/>
    </location>
</feature>
<feature type="transmembrane region" description="Helical" evidence="1">
    <location>
        <begin position="6"/>
        <end position="26"/>
    </location>
</feature>
<feature type="transmembrane region" description="Helical" evidence="1">
    <location>
        <begin position="66"/>
        <end position="83"/>
    </location>
</feature>
<reference evidence="2 3" key="1">
    <citation type="journal article" date="2015" name="Nature">
        <title>rRNA introns, odd ribosomes, and small enigmatic genomes across a large radiation of phyla.</title>
        <authorList>
            <person name="Brown C.T."/>
            <person name="Hug L.A."/>
            <person name="Thomas B.C."/>
            <person name="Sharon I."/>
            <person name="Castelle C.J."/>
            <person name="Singh A."/>
            <person name="Wilkins M.J."/>
            <person name="Williams K.H."/>
            <person name="Banfield J.F."/>
        </authorList>
    </citation>
    <scope>NUCLEOTIDE SEQUENCE [LARGE SCALE GENOMIC DNA]</scope>
</reference>
<proteinExistence type="predicted"/>
<evidence type="ECO:0000313" key="3">
    <source>
        <dbReference type="Proteomes" id="UP000034607"/>
    </source>
</evidence>
<evidence type="ECO:0000256" key="1">
    <source>
        <dbReference type="SAM" id="Phobius"/>
    </source>
</evidence>
<name>A0A0G1RF63_9BACT</name>